<dbReference type="PRINTS" id="PR00038">
    <property type="entry name" value="HTHLUXR"/>
</dbReference>
<sequence length="722" mass="77429">MTSLARPLDPSVAVKVVAATGGNPLALVDLAAELTVRELTESSFGDEPLPIGRHLEQHYLRQVRRLPVPEQLWLVIAAAEASGQLDVISAAAAELSLPPDSGDAAEIGGLVQLGRSVSFRHPLVRSAAYNAATGRDRRRVHRALAVIAEKLGNAEQSAWHSAKATLGTDEEVAQQLELVADLAAARGGFVSRARVLVEAASLTPPGGRKYARLVGAAEAALAAGSGQLAKDLLDEIDEDLLDPVDRGRLISVGADYSMFVAAPSLVTAAAEMLVAADCFHGEDDDLEQTSLIRAWEWALPPERLAEGFSWDALGARLLAGADVKEGKPATILRGISAIILKPYAEAVPTVRNALDVFDEMSADELLQYGQSAIALATYLWDLEARSRIMQRWADAARDAGSLNKLDTALWVLSLTEVVGGTPRRAVQYMEQVRELRRAIGWDAEHVINVAVLAWSTTARTQVGEIAAMTRDMGFGGVQATAMASLATTEIAEGGYADAYARLKPFVDDPFFHVTAMMWPDFAEAAVHSGHTAEAVATVEKLETIARLSGSSWAAGVAWRARALLGDHGLGADPQVESGEVEASFTHSIQALEGSQALVDLGRAHLGLGEWLRRTKRRRDARPHLHAAADLFARAGAEPYVARANRELEATGEPARDSDPGRPGNLTEQELTVAELAASGRTNAEIAATMFLSANTIDYHLRKVYRKLEISSRRQLADRLGDR</sequence>
<dbReference type="Pfam" id="PF00196">
    <property type="entry name" value="GerE"/>
    <property type="match status" value="1"/>
</dbReference>
<evidence type="ECO:0000313" key="5">
    <source>
        <dbReference type="EMBL" id="SKB09867.1"/>
    </source>
</evidence>
<feature type="domain" description="HTH luxR-type" evidence="4">
    <location>
        <begin position="658"/>
        <end position="722"/>
    </location>
</feature>
<dbReference type="CDD" id="cd06170">
    <property type="entry name" value="LuxR_C_like"/>
    <property type="match status" value="1"/>
</dbReference>
<dbReference type="PROSITE" id="PS50043">
    <property type="entry name" value="HTH_LUXR_2"/>
    <property type="match status" value="1"/>
</dbReference>
<evidence type="ECO:0000313" key="6">
    <source>
        <dbReference type="Proteomes" id="UP000191040"/>
    </source>
</evidence>
<dbReference type="SMART" id="SM00421">
    <property type="entry name" value="HTH_LUXR"/>
    <property type="match status" value="1"/>
</dbReference>
<name>A0A1T4Z721_9ACTN</name>
<dbReference type="GO" id="GO:0003677">
    <property type="term" value="F:DNA binding"/>
    <property type="evidence" value="ECO:0007669"/>
    <property type="project" value="UniProtKB-KW"/>
</dbReference>
<accession>A0A1T4Z721</accession>
<dbReference type="Proteomes" id="UP000191040">
    <property type="component" value="Chromosome I"/>
</dbReference>
<reference evidence="6" key="1">
    <citation type="submission" date="2017-02" db="EMBL/GenBank/DDBJ databases">
        <authorList>
            <person name="Varghese N."/>
            <person name="Submissions S."/>
        </authorList>
    </citation>
    <scope>NUCLEOTIDE SEQUENCE [LARGE SCALE GENOMIC DNA]</scope>
    <source>
        <strain evidence="6">9H-4</strain>
    </source>
</reference>
<dbReference type="PANTHER" id="PTHR44688:SF16">
    <property type="entry name" value="DNA-BINDING TRANSCRIPTIONAL ACTIVATOR DEVR_DOSR"/>
    <property type="match status" value="1"/>
</dbReference>
<dbReference type="InterPro" id="IPR036388">
    <property type="entry name" value="WH-like_DNA-bd_sf"/>
</dbReference>
<keyword evidence="6" id="KW-1185">Reference proteome</keyword>
<keyword evidence="1" id="KW-0805">Transcription regulation</keyword>
<dbReference type="InterPro" id="IPR000792">
    <property type="entry name" value="Tscrpt_reg_LuxR_C"/>
</dbReference>
<dbReference type="STRING" id="1736691.SAMN06295964_2946"/>
<dbReference type="PANTHER" id="PTHR44688">
    <property type="entry name" value="DNA-BINDING TRANSCRIPTIONAL ACTIVATOR DEVR_DOSR"/>
    <property type="match status" value="1"/>
</dbReference>
<dbReference type="GO" id="GO:0006355">
    <property type="term" value="P:regulation of DNA-templated transcription"/>
    <property type="evidence" value="ECO:0007669"/>
    <property type="project" value="InterPro"/>
</dbReference>
<dbReference type="SUPFAM" id="SSF46894">
    <property type="entry name" value="C-terminal effector domain of the bipartite response regulators"/>
    <property type="match status" value="1"/>
</dbReference>
<evidence type="ECO:0000256" key="3">
    <source>
        <dbReference type="ARBA" id="ARBA00023163"/>
    </source>
</evidence>
<evidence type="ECO:0000256" key="1">
    <source>
        <dbReference type="ARBA" id="ARBA00023015"/>
    </source>
</evidence>
<gene>
    <name evidence="5" type="ORF">SAMN06295964_2946</name>
</gene>
<protein>
    <submittedName>
        <fullName evidence="5">Regulatory protein, luxR family</fullName>
    </submittedName>
</protein>
<keyword evidence="3" id="KW-0804">Transcription</keyword>
<dbReference type="EMBL" id="LT796768">
    <property type="protein sequence ID" value="SKB09867.1"/>
    <property type="molecule type" value="Genomic_DNA"/>
</dbReference>
<keyword evidence="2" id="KW-0238">DNA-binding</keyword>
<dbReference type="RefSeq" id="WP_197684331.1">
    <property type="nucleotide sequence ID" value="NZ_LT796768.1"/>
</dbReference>
<evidence type="ECO:0000259" key="4">
    <source>
        <dbReference type="PROSITE" id="PS50043"/>
    </source>
</evidence>
<proteinExistence type="predicted"/>
<dbReference type="InterPro" id="IPR016032">
    <property type="entry name" value="Sig_transdc_resp-reg_C-effctor"/>
</dbReference>
<evidence type="ECO:0000256" key="2">
    <source>
        <dbReference type="ARBA" id="ARBA00023125"/>
    </source>
</evidence>
<organism evidence="5 6">
    <name type="scientific">Aeromicrobium choanae</name>
    <dbReference type="NCBI Taxonomy" id="1736691"/>
    <lineage>
        <taxon>Bacteria</taxon>
        <taxon>Bacillati</taxon>
        <taxon>Actinomycetota</taxon>
        <taxon>Actinomycetes</taxon>
        <taxon>Propionibacteriales</taxon>
        <taxon>Nocardioidaceae</taxon>
        <taxon>Aeromicrobium</taxon>
    </lineage>
</organism>
<dbReference type="Gene3D" id="1.10.10.10">
    <property type="entry name" value="Winged helix-like DNA-binding domain superfamily/Winged helix DNA-binding domain"/>
    <property type="match status" value="1"/>
</dbReference>
<dbReference type="AlphaFoldDB" id="A0A1T4Z721"/>